<dbReference type="InterPro" id="IPR050649">
    <property type="entry name" value="Paired_Homeobox_TFs"/>
</dbReference>
<evidence type="ECO:0000313" key="10">
    <source>
        <dbReference type="WBParaSite" id="SMRG1_68670.1"/>
    </source>
</evidence>
<dbReference type="GO" id="GO:0000977">
    <property type="term" value="F:RNA polymerase II transcription regulatory region sequence-specific DNA binding"/>
    <property type="evidence" value="ECO:0007669"/>
    <property type="project" value="TreeGrafter"/>
</dbReference>
<dbReference type="SMART" id="SM00389">
    <property type="entry name" value="HOX"/>
    <property type="match status" value="1"/>
</dbReference>
<proteinExistence type="predicted"/>
<reference evidence="10" key="1">
    <citation type="submission" date="2023-11" db="UniProtKB">
        <authorList>
            <consortium name="WormBaseParasite"/>
        </authorList>
    </citation>
    <scope>IDENTIFICATION</scope>
</reference>
<feature type="compositionally biased region" description="Low complexity" evidence="7">
    <location>
        <begin position="689"/>
        <end position="712"/>
    </location>
</feature>
<dbReference type="InterPro" id="IPR001356">
    <property type="entry name" value="HD"/>
</dbReference>
<dbReference type="PANTHER" id="PTHR24329:SF543">
    <property type="entry name" value="FI01017P-RELATED"/>
    <property type="match status" value="1"/>
</dbReference>
<dbReference type="InterPro" id="IPR017970">
    <property type="entry name" value="Homeobox_CS"/>
</dbReference>
<dbReference type="SUPFAM" id="SSF46689">
    <property type="entry name" value="Homeodomain-like"/>
    <property type="match status" value="1"/>
</dbReference>
<dbReference type="Pfam" id="PF00046">
    <property type="entry name" value="Homeodomain"/>
    <property type="match status" value="1"/>
</dbReference>
<dbReference type="PANTHER" id="PTHR24329">
    <property type="entry name" value="HOMEOBOX PROTEIN ARISTALESS"/>
    <property type="match status" value="1"/>
</dbReference>
<accession>A0AA85A7E8</accession>
<evidence type="ECO:0000256" key="4">
    <source>
        <dbReference type="ARBA" id="ARBA00023242"/>
    </source>
</evidence>
<feature type="domain" description="Homeobox" evidence="8">
    <location>
        <begin position="621"/>
        <end position="681"/>
    </location>
</feature>
<evidence type="ECO:0000256" key="5">
    <source>
        <dbReference type="PROSITE-ProRule" id="PRU00108"/>
    </source>
</evidence>
<feature type="region of interest" description="Disordered" evidence="7">
    <location>
        <begin position="333"/>
        <end position="352"/>
    </location>
</feature>
<evidence type="ECO:0000256" key="3">
    <source>
        <dbReference type="ARBA" id="ARBA00023155"/>
    </source>
</evidence>
<organism evidence="9 10">
    <name type="scientific">Schistosoma margrebowiei</name>
    <dbReference type="NCBI Taxonomy" id="48269"/>
    <lineage>
        <taxon>Eukaryota</taxon>
        <taxon>Metazoa</taxon>
        <taxon>Spiralia</taxon>
        <taxon>Lophotrochozoa</taxon>
        <taxon>Platyhelminthes</taxon>
        <taxon>Trematoda</taxon>
        <taxon>Digenea</taxon>
        <taxon>Strigeidida</taxon>
        <taxon>Schistosomatoidea</taxon>
        <taxon>Schistosomatidae</taxon>
        <taxon>Schistosoma</taxon>
    </lineage>
</organism>
<sequence>MVIPNIYVMESSNSNSTLCSQINQPTNEQIELNYRYHNDHVDINHEITNNNIYNHLGLTLPNPLINQSLQYQTTSIGNLTNNSIQSFINESNHGRNVGITNDLIRLSNATTGDLYCSDISCENVTLTSSYVPLNNETINSKLCSTNIQHPSQSYAYSYKTNNHNSNNSIMGLSNHRWFTSLNNEENDRSFKEDVKEPICIYTEATSAITTMTTNTNETSFIPLFDSIVWNPTNWKQFATIAQHSYHDTMNDPFLYNQMTGIHNNLMNKTNLINVYPIDQMTNDLSTSLTKSNLSTLTSSSFTESTVLNTQLSSYLTKNSKTFNQCHSSSCCNSSSSSSNNNNNSGSRLPLLPSLLTDGSSSSTAMTTINSEPTFKYHSNDYDQNTSSDITLAQFYNNYNVNNTFRKFYPEQKIYSTNSSNHSVDGSNSIVFNMNHNHNQMGFTKTNFHQQFNVSKTINSTFNHSQEESNIHREIDKHGDHCQYKTYPDEFPSSSPSSDNGSIMNRDLSKSSTLFTLNQPSNNNHSNNHTQSYYNTTIINPTESSLYHDESILNHCHDDSFNNKLNSLHNNDSNDNTTTINTTINTTNNRPTINSIITSPILSNFSNSSSSCLSLTNLHEKRKQRRIRTTFTSLQLKELEKAFQETHYPDIYTREDLALRIDLTEARVQVWFQNRRAKFRKTERVIQPDTTTITSSSSSSPSTTTTSININNIEHNHPSLSSTIQLTSTDHSMYNTKLHSNTSLDHHEKLHKVIDPYNSINKHETINTDDVMMNKNKEMDYLHPSSTSPLSYNSQDELNYTKEMYGTFKKSEQIQFTNEFYPSSLKDSLFSVIQKSNSIIPNQSYRDWSTTYPLKDNDSINSNIIDTTTTTTTNNNNNNSNIHPLYKLTQTCRQVDRLLVGGTYDTTSSTLHKKISDKQQKFMNKKK</sequence>
<feature type="region of interest" description="Disordered" evidence="7">
    <location>
        <begin position="689"/>
        <end position="715"/>
    </location>
</feature>
<evidence type="ECO:0000256" key="7">
    <source>
        <dbReference type="SAM" id="MobiDB-lite"/>
    </source>
</evidence>
<dbReference type="InterPro" id="IPR009057">
    <property type="entry name" value="Homeodomain-like_sf"/>
</dbReference>
<dbReference type="Gene3D" id="1.10.10.60">
    <property type="entry name" value="Homeodomain-like"/>
    <property type="match status" value="1"/>
</dbReference>
<evidence type="ECO:0000259" key="8">
    <source>
        <dbReference type="PROSITE" id="PS50071"/>
    </source>
</evidence>
<feature type="DNA-binding region" description="Homeobox" evidence="5">
    <location>
        <begin position="623"/>
        <end position="682"/>
    </location>
</feature>
<protein>
    <recommendedName>
        <fullName evidence="8">Homeobox domain-containing protein</fullName>
    </recommendedName>
</protein>
<dbReference type="PROSITE" id="PS00027">
    <property type="entry name" value="HOMEOBOX_1"/>
    <property type="match status" value="1"/>
</dbReference>
<keyword evidence="4 5" id="KW-0539">Nucleus</keyword>
<dbReference type="WBParaSite" id="SMRG1_68670.1">
    <property type="protein sequence ID" value="SMRG1_68670.1"/>
    <property type="gene ID" value="SMRG1_68670"/>
</dbReference>
<evidence type="ECO:0000313" key="9">
    <source>
        <dbReference type="Proteomes" id="UP000050790"/>
    </source>
</evidence>
<comment type="subcellular location">
    <subcellularLocation>
        <location evidence="1 5 6">Nucleus</location>
    </subcellularLocation>
</comment>
<name>A0AA85A7E8_9TREM</name>
<dbReference type="Proteomes" id="UP000050790">
    <property type="component" value="Unassembled WGS sequence"/>
</dbReference>
<dbReference type="GO" id="GO:0000981">
    <property type="term" value="F:DNA-binding transcription factor activity, RNA polymerase II-specific"/>
    <property type="evidence" value="ECO:0007669"/>
    <property type="project" value="InterPro"/>
</dbReference>
<evidence type="ECO:0000256" key="1">
    <source>
        <dbReference type="ARBA" id="ARBA00004123"/>
    </source>
</evidence>
<keyword evidence="2 5" id="KW-0238">DNA-binding</keyword>
<keyword evidence="3 5" id="KW-0371">Homeobox</keyword>
<feature type="region of interest" description="Disordered" evidence="7">
    <location>
        <begin position="480"/>
        <end position="505"/>
    </location>
</feature>
<dbReference type="FunFam" id="1.10.10.60:FF:000679">
    <property type="entry name" value="Homeobox protein aristaless"/>
    <property type="match status" value="1"/>
</dbReference>
<evidence type="ECO:0000256" key="6">
    <source>
        <dbReference type="RuleBase" id="RU000682"/>
    </source>
</evidence>
<evidence type="ECO:0000256" key="2">
    <source>
        <dbReference type="ARBA" id="ARBA00023125"/>
    </source>
</evidence>
<dbReference type="GO" id="GO:0005634">
    <property type="term" value="C:nucleus"/>
    <property type="evidence" value="ECO:0007669"/>
    <property type="project" value="UniProtKB-SubCell"/>
</dbReference>
<dbReference type="AlphaFoldDB" id="A0AA85A7E8"/>
<dbReference type="PROSITE" id="PS50071">
    <property type="entry name" value="HOMEOBOX_2"/>
    <property type="match status" value="1"/>
</dbReference>
<dbReference type="CDD" id="cd00086">
    <property type="entry name" value="homeodomain"/>
    <property type="match status" value="1"/>
</dbReference>